<gene>
    <name evidence="10" type="ORF">FIBSPDRAFT_755098</name>
</gene>
<dbReference type="EMBL" id="KV417649">
    <property type="protein sequence ID" value="KZP12318.1"/>
    <property type="molecule type" value="Genomic_DNA"/>
</dbReference>
<dbReference type="GO" id="GO:0006367">
    <property type="term" value="P:transcription initiation at RNA polymerase II promoter"/>
    <property type="evidence" value="ECO:0007669"/>
    <property type="project" value="UniProtKB-UniRule"/>
</dbReference>
<dbReference type="PROSITE" id="PS51351">
    <property type="entry name" value="TFIIE_BETA_C"/>
    <property type="match status" value="1"/>
</dbReference>
<dbReference type="Pfam" id="PF02186">
    <property type="entry name" value="TFIIE_beta"/>
    <property type="match status" value="1"/>
</dbReference>
<comment type="function">
    <text evidence="6 7">Recruits TFIIH to the initiation complex and stimulates the RNA polymerase II C-terminal domain kinase and DNA-dependent ATPase activities of TFIIH. Both TFIIH and TFIIE are required for promoter clearance by RNA polymerase.</text>
</comment>
<evidence type="ECO:0000313" key="10">
    <source>
        <dbReference type="EMBL" id="KZP12318.1"/>
    </source>
</evidence>
<dbReference type="STRING" id="436010.A0A166B6A4"/>
<evidence type="ECO:0000259" key="9">
    <source>
        <dbReference type="PROSITE" id="PS51351"/>
    </source>
</evidence>
<dbReference type="PANTHER" id="PTHR12716">
    <property type="entry name" value="TRANSCRIPTION INITIATION FACTOR IIE, BETA SUBUNIT"/>
    <property type="match status" value="1"/>
</dbReference>
<evidence type="ECO:0000256" key="6">
    <source>
        <dbReference type="ARBA" id="ARBA00025581"/>
    </source>
</evidence>
<dbReference type="AlphaFoldDB" id="A0A166B6A4"/>
<dbReference type="InterPro" id="IPR003166">
    <property type="entry name" value="TFIIE_bsu_DNA-bd"/>
</dbReference>
<dbReference type="InterPro" id="IPR016656">
    <property type="entry name" value="TFIIE-bsu"/>
</dbReference>
<reference evidence="10 11" key="1">
    <citation type="journal article" date="2016" name="Mol. Biol. Evol.">
        <title>Comparative Genomics of Early-Diverging Mushroom-Forming Fungi Provides Insights into the Origins of Lignocellulose Decay Capabilities.</title>
        <authorList>
            <person name="Nagy L.G."/>
            <person name="Riley R."/>
            <person name="Tritt A."/>
            <person name="Adam C."/>
            <person name="Daum C."/>
            <person name="Floudas D."/>
            <person name="Sun H."/>
            <person name="Yadav J.S."/>
            <person name="Pangilinan J."/>
            <person name="Larsson K.H."/>
            <person name="Matsuura K."/>
            <person name="Barry K."/>
            <person name="Labutti K."/>
            <person name="Kuo R."/>
            <person name="Ohm R.A."/>
            <person name="Bhattacharya S.S."/>
            <person name="Shirouzu T."/>
            <person name="Yoshinaga Y."/>
            <person name="Martin F.M."/>
            <person name="Grigoriev I.V."/>
            <person name="Hibbett D.S."/>
        </authorList>
    </citation>
    <scope>NUCLEOTIDE SEQUENCE [LARGE SCALE GENOMIC DNA]</scope>
    <source>
        <strain evidence="10 11">CBS 109695</strain>
    </source>
</reference>
<evidence type="ECO:0000256" key="1">
    <source>
        <dbReference type="ARBA" id="ARBA00004123"/>
    </source>
</evidence>
<evidence type="ECO:0000256" key="3">
    <source>
        <dbReference type="ARBA" id="ARBA00023125"/>
    </source>
</evidence>
<evidence type="ECO:0000256" key="2">
    <source>
        <dbReference type="ARBA" id="ARBA00023015"/>
    </source>
</evidence>
<dbReference type="GO" id="GO:0003677">
    <property type="term" value="F:DNA binding"/>
    <property type="evidence" value="ECO:0007669"/>
    <property type="project" value="UniProtKB-UniRule"/>
</dbReference>
<keyword evidence="3 7" id="KW-0238">DNA-binding</keyword>
<keyword evidence="2 7" id="KW-0805">Transcription regulation</keyword>
<evidence type="ECO:0000313" key="11">
    <source>
        <dbReference type="Proteomes" id="UP000076532"/>
    </source>
</evidence>
<proteinExistence type="inferred from homology"/>
<dbReference type="Pfam" id="PF18121">
    <property type="entry name" value="TFA2_Winged_2"/>
    <property type="match status" value="1"/>
</dbReference>
<evidence type="ECO:0000256" key="8">
    <source>
        <dbReference type="SAM" id="MobiDB-lite"/>
    </source>
</evidence>
<dbReference type="InterPro" id="IPR040501">
    <property type="entry name" value="TFA2_Winged_2"/>
</dbReference>
<organism evidence="10 11">
    <name type="scientific">Athelia psychrophila</name>
    <dbReference type="NCBI Taxonomy" id="1759441"/>
    <lineage>
        <taxon>Eukaryota</taxon>
        <taxon>Fungi</taxon>
        <taxon>Dikarya</taxon>
        <taxon>Basidiomycota</taxon>
        <taxon>Agaricomycotina</taxon>
        <taxon>Agaricomycetes</taxon>
        <taxon>Agaricomycetidae</taxon>
        <taxon>Atheliales</taxon>
        <taxon>Atheliaceae</taxon>
        <taxon>Athelia</taxon>
    </lineage>
</organism>
<accession>A0A166B6A4</accession>
<feature type="region of interest" description="Disordered" evidence="8">
    <location>
        <begin position="240"/>
        <end position="269"/>
    </location>
</feature>
<feature type="domain" description="TFIIE beta" evidence="9">
    <location>
        <begin position="54"/>
        <end position="131"/>
    </location>
</feature>
<feature type="compositionally biased region" description="Basic residues" evidence="8">
    <location>
        <begin position="252"/>
        <end position="266"/>
    </location>
</feature>
<evidence type="ECO:0000256" key="4">
    <source>
        <dbReference type="ARBA" id="ARBA00023163"/>
    </source>
</evidence>
<dbReference type="PANTHER" id="PTHR12716:SF8">
    <property type="entry name" value="TRANSCRIPTION INITIATION FACTOR IIE SUBUNIT BETA"/>
    <property type="match status" value="1"/>
</dbReference>
<dbReference type="GO" id="GO:0005673">
    <property type="term" value="C:transcription factor TFIIE complex"/>
    <property type="evidence" value="ECO:0007669"/>
    <property type="project" value="UniProtKB-UniRule"/>
</dbReference>
<comment type="subunit">
    <text evidence="7">Tetramer of two alpha and two beta chains.</text>
</comment>
<dbReference type="GO" id="GO:0001097">
    <property type="term" value="F:TFIIH-class transcription factor complex binding"/>
    <property type="evidence" value="ECO:0007669"/>
    <property type="project" value="TreeGrafter"/>
</dbReference>
<evidence type="ECO:0000256" key="7">
    <source>
        <dbReference type="PIRNR" id="PIRNR016398"/>
    </source>
</evidence>
<protein>
    <recommendedName>
        <fullName evidence="7">Transcription initiation factor IIE subunit beta</fullName>
    </recommendedName>
</protein>
<dbReference type="CDD" id="cd07977">
    <property type="entry name" value="TFIIE_beta_winged_helix"/>
    <property type="match status" value="1"/>
</dbReference>
<keyword evidence="11" id="KW-1185">Reference proteome</keyword>
<keyword evidence="5 7" id="KW-0539">Nucleus</keyword>
<evidence type="ECO:0000256" key="5">
    <source>
        <dbReference type="ARBA" id="ARBA00023242"/>
    </source>
</evidence>
<dbReference type="Proteomes" id="UP000076532">
    <property type="component" value="Unassembled WGS sequence"/>
</dbReference>
<name>A0A166B6A4_9AGAM</name>
<comment type="similarity">
    <text evidence="7">Belongs to the TFIIE beta subunit family.</text>
</comment>
<dbReference type="PIRSF" id="PIRSF016398">
    <property type="entry name" value="TFIIE-beta"/>
    <property type="match status" value="1"/>
</dbReference>
<sequence length="285" mass="31483">MSGLAKDAAAFRSVLSRQDYTSWHSQPPPPGTTANAVAAAAAAAASPPADNIVYSQPTETGTGTNINTQLLYAVKHLKSTPNPMRLQDIAIVTNTPLDSDMVLLEKFKGHDRIQWDPKTDLYSYKHDFNFRTRADLLTEIRRQTHRGGGIPVRSLKESWKEAPQAIEEFEKAGDVLVTRTAKDGQLRMVFWNDLKASEEKGGMPLIAHIFFAEFLDLWHSLKVPTDADLIKALASEGLAATQAEESIPKNPTGKKKGRKSAPRQRQAKITNVHLKGVDLSKDYVK</sequence>
<keyword evidence="4 7" id="KW-0804">Transcription</keyword>
<dbReference type="OrthoDB" id="3907302at2759"/>
<comment type="subcellular location">
    <subcellularLocation>
        <location evidence="1 7">Nucleus</location>
    </subcellularLocation>
</comment>